<dbReference type="OrthoDB" id="9812579at2"/>
<dbReference type="GO" id="GO:0000160">
    <property type="term" value="P:phosphorelay signal transduction system"/>
    <property type="evidence" value="ECO:0007669"/>
    <property type="project" value="InterPro"/>
</dbReference>
<dbReference type="Gene3D" id="1.25.40.10">
    <property type="entry name" value="Tetratricopeptide repeat domain"/>
    <property type="match status" value="2"/>
</dbReference>
<dbReference type="SMART" id="SM01043">
    <property type="entry name" value="BTAD"/>
    <property type="match status" value="1"/>
</dbReference>
<comment type="similarity">
    <text evidence="1">Belongs to the AfsR/DnrI/RedD regulatory family.</text>
</comment>
<dbReference type="GO" id="GO:0043531">
    <property type="term" value="F:ADP binding"/>
    <property type="evidence" value="ECO:0007669"/>
    <property type="project" value="InterPro"/>
</dbReference>
<sequence length="992" mass="107315">MCLGVLLGPNRLSIAVLGPLQVEADGVPVTVSGTRMRALLVLLALNAGSPVTNQQLIDGIWGQRPPGRALHALRALVSRLRRVLPAGAVEWHAAGYRLAAPPEAVDALRFEQRVAAARTRTPAEAVADLREALDIWRGDALTDVADLPFAQAHIVRLEELRISAIEDRIEAQLQLGESLRLTAELQSLSTAHPLRERLRGQLIRALYLSGRQADAVAAYEETRRMLADQLGLDPSPALREAHLAMLRGEPVPHAVHPPPEARPPDLVLAPPALPTSNLRTQVTSFVGRAADILEISRLLDDARLVTLLGPGGVGKTRLAEEVATALEQQLGEVWTVELSAVRDAAELPRAVLAVLGSPEPAGRASDRSGDIDRLIGALRSRHMLLVLDSCEHLVRATAQLGGMILSSCPGVKVIATSREQLGIAGERLWLVEPLALPPVDADSRTAGSYVSVQLFAERARSVRHGFEVDDSNVAAVVRLCRSLDGIPLLLELAAGRLRALSVEQLADRLDDRFEMLGGSNRMSLGRHQTLRAVVDWSWELLSSTERTLLCRIAVLHGGATLHSAERVCRGPGLAGEQVVGVLTALVDKSMVMATGPDALGEPRFRLLDTIRLYALEQLAVTGEEQAVRRAHAEHFLEFAERIEPTLRGHDQLDGFEWLRANQDDLHAAARWAAESAEPELGLRFVGVLGWYWLLTGQHVECENIATRALRRADGTAGRVLSVAHTMRALNGFGHQDRREISASLGIAADLGGDENGGPSHPAQRMAAPLLATLTGDHVSALERAGVLISEPDPWMSACAHFLRGETYLQLRDPATARDELGRALERFHVAGDQWGAGQVASSLADLHTSLGDHQAAARHYAEAIDRLERFGVTEDSIEARTKLARGLVACGEHDRAAGMLSAALDAAHRLGMREPLARVHYELGESARRDNDTDLARDHLGRAWQLLRTEAGAAQRRKPGRHGPTADSCVPRAPGVLRSVRMALAHLRGVSE</sequence>
<evidence type="ECO:0000256" key="3">
    <source>
        <dbReference type="PROSITE-ProRule" id="PRU01091"/>
    </source>
</evidence>
<dbReference type="InterPro" id="IPR016032">
    <property type="entry name" value="Sig_transdc_resp-reg_C-effctor"/>
</dbReference>
<dbReference type="PRINTS" id="PR00364">
    <property type="entry name" value="DISEASERSIST"/>
</dbReference>
<dbReference type="InterPro" id="IPR019734">
    <property type="entry name" value="TPR_rpt"/>
</dbReference>
<dbReference type="Pfam" id="PF25872">
    <property type="entry name" value="HTH_77"/>
    <property type="match status" value="1"/>
</dbReference>
<dbReference type="Pfam" id="PF00486">
    <property type="entry name" value="Trans_reg_C"/>
    <property type="match status" value="1"/>
</dbReference>
<evidence type="ECO:0000256" key="1">
    <source>
        <dbReference type="ARBA" id="ARBA00005820"/>
    </source>
</evidence>
<dbReference type="PANTHER" id="PTHR47691">
    <property type="entry name" value="REGULATOR-RELATED"/>
    <property type="match status" value="1"/>
</dbReference>
<dbReference type="InterPro" id="IPR058852">
    <property type="entry name" value="HTH_77"/>
</dbReference>
<evidence type="ECO:0000259" key="5">
    <source>
        <dbReference type="PROSITE" id="PS51755"/>
    </source>
</evidence>
<evidence type="ECO:0000256" key="2">
    <source>
        <dbReference type="ARBA" id="ARBA00023125"/>
    </source>
</evidence>
<gene>
    <name evidence="6" type="ORF">FB471_0132</name>
</gene>
<keyword evidence="2 3" id="KW-0238">DNA-binding</keyword>
<dbReference type="Gene3D" id="1.10.10.10">
    <property type="entry name" value="Winged helix-like DNA-binding domain superfamily/Winged helix DNA-binding domain"/>
    <property type="match status" value="1"/>
</dbReference>
<dbReference type="Pfam" id="PF13424">
    <property type="entry name" value="TPR_12"/>
    <property type="match status" value="1"/>
</dbReference>
<dbReference type="GO" id="GO:0006355">
    <property type="term" value="P:regulation of DNA-templated transcription"/>
    <property type="evidence" value="ECO:0007669"/>
    <property type="project" value="InterPro"/>
</dbReference>
<dbReference type="Pfam" id="PF00931">
    <property type="entry name" value="NB-ARC"/>
    <property type="match status" value="1"/>
</dbReference>
<evidence type="ECO:0000313" key="6">
    <source>
        <dbReference type="EMBL" id="TQJ00506.1"/>
    </source>
</evidence>
<protein>
    <submittedName>
        <fullName evidence="6">Putative ATPase</fullName>
    </submittedName>
</protein>
<name>A0A542DBR2_AMYCI</name>
<reference evidence="6 7" key="1">
    <citation type="submission" date="2019-06" db="EMBL/GenBank/DDBJ databases">
        <title>Sequencing the genomes of 1000 actinobacteria strains.</title>
        <authorList>
            <person name="Klenk H.-P."/>
        </authorList>
    </citation>
    <scope>NUCLEOTIDE SEQUENCE [LARGE SCALE GENOMIC DNA]</scope>
    <source>
        <strain evidence="6 7">DSM 45679</strain>
    </source>
</reference>
<dbReference type="InterPro" id="IPR027417">
    <property type="entry name" value="P-loop_NTPase"/>
</dbReference>
<dbReference type="Gene3D" id="3.40.50.300">
    <property type="entry name" value="P-loop containing nucleotide triphosphate hydrolases"/>
    <property type="match status" value="1"/>
</dbReference>
<dbReference type="Proteomes" id="UP000320876">
    <property type="component" value="Unassembled WGS sequence"/>
</dbReference>
<keyword evidence="7" id="KW-1185">Reference proteome</keyword>
<dbReference type="InterPro" id="IPR036388">
    <property type="entry name" value="WH-like_DNA-bd_sf"/>
</dbReference>
<feature type="region of interest" description="Disordered" evidence="4">
    <location>
        <begin position="951"/>
        <end position="972"/>
    </location>
</feature>
<dbReference type="CDD" id="cd15831">
    <property type="entry name" value="BTAD"/>
    <property type="match status" value="1"/>
</dbReference>
<evidence type="ECO:0000313" key="7">
    <source>
        <dbReference type="Proteomes" id="UP000320876"/>
    </source>
</evidence>
<dbReference type="InterPro" id="IPR001867">
    <property type="entry name" value="OmpR/PhoB-type_DNA-bd"/>
</dbReference>
<dbReference type="Pfam" id="PF03704">
    <property type="entry name" value="BTAD"/>
    <property type="match status" value="1"/>
</dbReference>
<comment type="caution">
    <text evidence="6">The sequence shown here is derived from an EMBL/GenBank/DDBJ whole genome shotgun (WGS) entry which is preliminary data.</text>
</comment>
<dbReference type="InterPro" id="IPR005158">
    <property type="entry name" value="BTAD"/>
</dbReference>
<dbReference type="GO" id="GO:0003677">
    <property type="term" value="F:DNA binding"/>
    <property type="evidence" value="ECO:0007669"/>
    <property type="project" value="UniProtKB-UniRule"/>
</dbReference>
<organism evidence="6 7">
    <name type="scientific">Amycolatopsis cihanbeyliensis</name>
    <dbReference type="NCBI Taxonomy" id="1128664"/>
    <lineage>
        <taxon>Bacteria</taxon>
        <taxon>Bacillati</taxon>
        <taxon>Actinomycetota</taxon>
        <taxon>Actinomycetes</taxon>
        <taxon>Pseudonocardiales</taxon>
        <taxon>Pseudonocardiaceae</taxon>
        <taxon>Amycolatopsis</taxon>
    </lineage>
</organism>
<dbReference type="SUPFAM" id="SSF46894">
    <property type="entry name" value="C-terminal effector domain of the bipartite response regulators"/>
    <property type="match status" value="1"/>
</dbReference>
<dbReference type="SMART" id="SM00862">
    <property type="entry name" value="Trans_reg_C"/>
    <property type="match status" value="1"/>
</dbReference>
<dbReference type="AlphaFoldDB" id="A0A542DBR2"/>
<dbReference type="EMBL" id="VFML01000001">
    <property type="protein sequence ID" value="TQJ00506.1"/>
    <property type="molecule type" value="Genomic_DNA"/>
</dbReference>
<proteinExistence type="inferred from homology"/>
<evidence type="ECO:0000256" key="4">
    <source>
        <dbReference type="SAM" id="MobiDB-lite"/>
    </source>
</evidence>
<dbReference type="SUPFAM" id="SSF48452">
    <property type="entry name" value="TPR-like"/>
    <property type="match status" value="2"/>
</dbReference>
<dbReference type="PANTHER" id="PTHR47691:SF3">
    <property type="entry name" value="HTH-TYPE TRANSCRIPTIONAL REGULATOR RV0890C-RELATED"/>
    <property type="match status" value="1"/>
</dbReference>
<dbReference type="PROSITE" id="PS51755">
    <property type="entry name" value="OMPR_PHOB"/>
    <property type="match status" value="1"/>
</dbReference>
<accession>A0A542DBR2</accession>
<dbReference type="InterPro" id="IPR002182">
    <property type="entry name" value="NB-ARC"/>
</dbReference>
<dbReference type="SMART" id="SM00028">
    <property type="entry name" value="TPR"/>
    <property type="match status" value="4"/>
</dbReference>
<dbReference type="InterPro" id="IPR011990">
    <property type="entry name" value="TPR-like_helical_dom_sf"/>
</dbReference>
<feature type="DNA-binding region" description="OmpR/PhoB-type" evidence="3">
    <location>
        <begin position="3"/>
        <end position="100"/>
    </location>
</feature>
<dbReference type="SUPFAM" id="SSF52540">
    <property type="entry name" value="P-loop containing nucleoside triphosphate hydrolases"/>
    <property type="match status" value="1"/>
</dbReference>
<feature type="domain" description="OmpR/PhoB-type" evidence="5">
    <location>
        <begin position="3"/>
        <end position="100"/>
    </location>
</feature>